<feature type="non-terminal residue" evidence="4">
    <location>
        <position position="1"/>
    </location>
</feature>
<dbReference type="PANTHER" id="PTHR47481:SF31">
    <property type="entry name" value="OS01G0873500 PROTEIN"/>
    <property type="match status" value="1"/>
</dbReference>
<feature type="domain" description="CCHC-type" evidence="3">
    <location>
        <begin position="167"/>
        <end position="182"/>
    </location>
</feature>
<dbReference type="EMBL" id="DF238459">
    <property type="protein sequence ID" value="GAQ93416.1"/>
    <property type="molecule type" value="Genomic_DNA"/>
</dbReference>
<keyword evidence="5" id="KW-1185">Reference proteome</keyword>
<evidence type="ECO:0000313" key="4">
    <source>
        <dbReference type="EMBL" id="GAQ93416.1"/>
    </source>
</evidence>
<dbReference type="OrthoDB" id="5418639at2759"/>
<proteinExistence type="predicted"/>
<accession>A0A1Y1IWX8</accession>
<dbReference type="InterPro" id="IPR036875">
    <property type="entry name" value="Znf_CCHC_sf"/>
</dbReference>
<reference evidence="4 5" key="1">
    <citation type="journal article" date="2014" name="Nat. Commun.">
        <title>Klebsormidium flaccidum genome reveals primary factors for plant terrestrial adaptation.</title>
        <authorList>
            <person name="Hori K."/>
            <person name="Maruyama F."/>
            <person name="Fujisawa T."/>
            <person name="Togashi T."/>
            <person name="Yamamoto N."/>
            <person name="Seo M."/>
            <person name="Sato S."/>
            <person name="Yamada T."/>
            <person name="Mori H."/>
            <person name="Tajima N."/>
            <person name="Moriyama T."/>
            <person name="Ikeuchi M."/>
            <person name="Watanabe M."/>
            <person name="Wada H."/>
            <person name="Kobayashi K."/>
            <person name="Saito M."/>
            <person name="Masuda T."/>
            <person name="Sasaki-Sekimoto Y."/>
            <person name="Mashiguchi K."/>
            <person name="Awai K."/>
            <person name="Shimojima M."/>
            <person name="Masuda S."/>
            <person name="Iwai M."/>
            <person name="Nobusawa T."/>
            <person name="Narise T."/>
            <person name="Kondo S."/>
            <person name="Saito H."/>
            <person name="Sato R."/>
            <person name="Murakawa M."/>
            <person name="Ihara Y."/>
            <person name="Oshima-Yamada Y."/>
            <person name="Ohtaka K."/>
            <person name="Satoh M."/>
            <person name="Sonobe K."/>
            <person name="Ishii M."/>
            <person name="Ohtani R."/>
            <person name="Kanamori-Sato M."/>
            <person name="Honoki R."/>
            <person name="Miyazaki D."/>
            <person name="Mochizuki H."/>
            <person name="Umetsu J."/>
            <person name="Higashi K."/>
            <person name="Shibata D."/>
            <person name="Kamiya Y."/>
            <person name="Sato N."/>
            <person name="Nakamura Y."/>
            <person name="Tabata S."/>
            <person name="Ida S."/>
            <person name="Kurokawa K."/>
            <person name="Ohta H."/>
        </authorList>
    </citation>
    <scope>NUCLEOTIDE SEQUENCE [LARGE SCALE GENOMIC DNA]</scope>
    <source>
        <strain evidence="4 5">NIES-2285</strain>
    </source>
</reference>
<dbReference type="SMART" id="SM00343">
    <property type="entry name" value="ZnF_C2HC"/>
    <property type="match status" value="1"/>
</dbReference>
<dbReference type="Pfam" id="PF14223">
    <property type="entry name" value="Retrotran_gag_2"/>
    <property type="match status" value="1"/>
</dbReference>
<dbReference type="STRING" id="105231.A0A1Y1IWX8"/>
<feature type="compositionally biased region" description="Basic and acidic residues" evidence="2">
    <location>
        <begin position="178"/>
        <end position="191"/>
    </location>
</feature>
<dbReference type="PROSITE" id="PS50158">
    <property type="entry name" value="ZF_CCHC"/>
    <property type="match status" value="1"/>
</dbReference>
<sequence>YGPTTLGSEHLGAILAAENAKEAWDALEKTYKGKSAARKLSLRHELSTLKMRSGEPVAGYVGRAQDLYRDLVAAGVEMKPDDLSFTVLAGLTSRLEGLVTVLTSSKEELGSVEEILSTLQVFEQRHGLSGEQDSGASGSARVVAYAAKGGNFAGKGKGGPRKASMACHKCGKLGHFERECRSGPREPERPKTGKKCYI</sequence>
<dbReference type="GO" id="GO:0003676">
    <property type="term" value="F:nucleic acid binding"/>
    <property type="evidence" value="ECO:0007669"/>
    <property type="project" value="InterPro"/>
</dbReference>
<feature type="non-terminal residue" evidence="4">
    <location>
        <position position="198"/>
    </location>
</feature>
<keyword evidence="1" id="KW-0862">Zinc</keyword>
<organism evidence="4 5">
    <name type="scientific">Klebsormidium nitens</name>
    <name type="common">Green alga</name>
    <name type="synonym">Ulothrix nitens</name>
    <dbReference type="NCBI Taxonomy" id="105231"/>
    <lineage>
        <taxon>Eukaryota</taxon>
        <taxon>Viridiplantae</taxon>
        <taxon>Streptophyta</taxon>
        <taxon>Klebsormidiophyceae</taxon>
        <taxon>Klebsormidiales</taxon>
        <taxon>Klebsormidiaceae</taxon>
        <taxon>Klebsormidium</taxon>
    </lineage>
</organism>
<dbReference type="GO" id="GO:0008270">
    <property type="term" value="F:zinc ion binding"/>
    <property type="evidence" value="ECO:0007669"/>
    <property type="project" value="UniProtKB-KW"/>
</dbReference>
<dbReference type="InterPro" id="IPR001878">
    <property type="entry name" value="Znf_CCHC"/>
</dbReference>
<evidence type="ECO:0000313" key="5">
    <source>
        <dbReference type="Proteomes" id="UP000054558"/>
    </source>
</evidence>
<gene>
    <name evidence="4" type="ORF">KFL_015100020</name>
</gene>
<evidence type="ECO:0000256" key="1">
    <source>
        <dbReference type="PROSITE-ProRule" id="PRU00047"/>
    </source>
</evidence>
<evidence type="ECO:0000259" key="3">
    <source>
        <dbReference type="PROSITE" id="PS50158"/>
    </source>
</evidence>
<keyword evidence="1" id="KW-0479">Metal-binding</keyword>
<dbReference type="Pfam" id="PF00098">
    <property type="entry name" value="zf-CCHC"/>
    <property type="match status" value="1"/>
</dbReference>
<feature type="region of interest" description="Disordered" evidence="2">
    <location>
        <begin position="178"/>
        <end position="198"/>
    </location>
</feature>
<dbReference type="PANTHER" id="PTHR47481">
    <property type="match status" value="1"/>
</dbReference>
<dbReference type="Gene3D" id="4.10.60.10">
    <property type="entry name" value="Zinc finger, CCHC-type"/>
    <property type="match status" value="1"/>
</dbReference>
<protein>
    <recommendedName>
        <fullName evidence="3">CCHC-type domain-containing protein</fullName>
    </recommendedName>
</protein>
<evidence type="ECO:0000256" key="2">
    <source>
        <dbReference type="SAM" id="MobiDB-lite"/>
    </source>
</evidence>
<keyword evidence="1" id="KW-0863">Zinc-finger</keyword>
<dbReference type="AlphaFoldDB" id="A0A1Y1IWX8"/>
<dbReference type="Proteomes" id="UP000054558">
    <property type="component" value="Unassembled WGS sequence"/>
</dbReference>
<name>A0A1Y1IWX8_KLENI</name>
<dbReference type="SUPFAM" id="SSF57756">
    <property type="entry name" value="Retrovirus zinc finger-like domains"/>
    <property type="match status" value="1"/>
</dbReference>